<organism evidence="1 2">
    <name type="scientific">Eragrostis curvula</name>
    <name type="common">weeping love grass</name>
    <dbReference type="NCBI Taxonomy" id="38414"/>
    <lineage>
        <taxon>Eukaryota</taxon>
        <taxon>Viridiplantae</taxon>
        <taxon>Streptophyta</taxon>
        <taxon>Embryophyta</taxon>
        <taxon>Tracheophyta</taxon>
        <taxon>Spermatophyta</taxon>
        <taxon>Magnoliopsida</taxon>
        <taxon>Liliopsida</taxon>
        <taxon>Poales</taxon>
        <taxon>Poaceae</taxon>
        <taxon>PACMAD clade</taxon>
        <taxon>Chloridoideae</taxon>
        <taxon>Eragrostideae</taxon>
        <taxon>Eragrostidinae</taxon>
        <taxon>Eragrostis</taxon>
    </lineage>
</organism>
<dbReference type="EMBL" id="RWGY01000013">
    <property type="protein sequence ID" value="TVU26418.1"/>
    <property type="molecule type" value="Genomic_DNA"/>
</dbReference>
<keyword evidence="2" id="KW-1185">Reference proteome</keyword>
<comment type="caution">
    <text evidence="1">The sequence shown here is derived from an EMBL/GenBank/DDBJ whole genome shotgun (WGS) entry which is preliminary data.</text>
</comment>
<gene>
    <name evidence="1" type="ORF">EJB05_28965</name>
</gene>
<feature type="non-terminal residue" evidence="1">
    <location>
        <position position="1"/>
    </location>
</feature>
<evidence type="ECO:0000313" key="1">
    <source>
        <dbReference type="EMBL" id="TVU26418.1"/>
    </source>
</evidence>
<dbReference type="AlphaFoldDB" id="A0A5J9USX6"/>
<protein>
    <submittedName>
        <fullName evidence="1">Uncharacterized protein</fullName>
    </submittedName>
</protein>
<name>A0A5J9USX6_9POAL</name>
<proteinExistence type="predicted"/>
<dbReference type="Proteomes" id="UP000324897">
    <property type="component" value="Chromosome 2"/>
</dbReference>
<sequence>MLPAWHLGNAFKWTEESEGISHPMDPLPSISELLHTVEIKCTEVDERLARVLFDFGSSLSLLLRATRECPTYEALES</sequence>
<accession>A0A5J9USX6</accession>
<reference evidence="1 2" key="1">
    <citation type="journal article" date="2019" name="Sci. Rep.">
        <title>A high-quality genome of Eragrostis curvula grass provides insights into Poaceae evolution and supports new strategies to enhance forage quality.</title>
        <authorList>
            <person name="Carballo J."/>
            <person name="Santos B.A.C.M."/>
            <person name="Zappacosta D."/>
            <person name="Garbus I."/>
            <person name="Selva J.P."/>
            <person name="Gallo C.A."/>
            <person name="Diaz A."/>
            <person name="Albertini E."/>
            <person name="Caccamo M."/>
            <person name="Echenique V."/>
        </authorList>
    </citation>
    <scope>NUCLEOTIDE SEQUENCE [LARGE SCALE GENOMIC DNA]</scope>
    <source>
        <strain evidence="2">cv. Victoria</strain>
        <tissue evidence="1">Leaf</tissue>
    </source>
</reference>
<evidence type="ECO:0000313" key="2">
    <source>
        <dbReference type="Proteomes" id="UP000324897"/>
    </source>
</evidence>
<dbReference type="Gramene" id="TVU26418">
    <property type="protein sequence ID" value="TVU26418"/>
    <property type="gene ID" value="EJB05_28965"/>
</dbReference>